<protein>
    <submittedName>
        <fullName evidence="1">N-acetyltransferase</fullName>
    </submittedName>
</protein>
<dbReference type="Proteomes" id="UP000626244">
    <property type="component" value="Unassembled WGS sequence"/>
</dbReference>
<dbReference type="SUPFAM" id="SSF55729">
    <property type="entry name" value="Acyl-CoA N-acyltransferases (Nat)"/>
    <property type="match status" value="1"/>
</dbReference>
<comment type="caution">
    <text evidence="1">The sequence shown here is derived from an EMBL/GenBank/DDBJ whole genome shotgun (WGS) entry which is preliminary data.</text>
</comment>
<accession>A0A8J3AQC9</accession>
<dbReference type="InterPro" id="IPR016181">
    <property type="entry name" value="Acyl_CoA_acyltransferase"/>
</dbReference>
<dbReference type="RefSeq" id="WP_235821566.1">
    <property type="nucleotide sequence ID" value="NZ_BMHB01000004.1"/>
</dbReference>
<sequence>MDELLKVDILNSHSFKIVKCATEYVNIEEKDSINEENLVNELKTLINQSINTQVKRIGVFINKASNQYLSCSRMLIELGFDLYTSKVEVYRSLNDICGTCVDYEWHSIGDKLLSEVEFKVLWKRCMEGSLNRKSSLSIEEQLNSVKTLLGSNWYKSCIVIYEGCKPIGITIPHLEPGTKEEGRLFFFGLLPDERGKGRSAQLHYQALCILKQMGATFYKGSTHETNIKMQNVFYKNNCSIKSHTESYYKYF</sequence>
<keyword evidence="2" id="KW-1185">Reference proteome</keyword>
<dbReference type="EMBL" id="BMHB01000004">
    <property type="protein sequence ID" value="GGI18055.1"/>
    <property type="molecule type" value="Genomic_DNA"/>
</dbReference>
<proteinExistence type="predicted"/>
<dbReference type="AlphaFoldDB" id="A0A8J3AQC9"/>
<name>A0A8J3AQC9_9BACI</name>
<dbReference type="Gene3D" id="3.40.630.30">
    <property type="match status" value="1"/>
</dbReference>
<evidence type="ECO:0000313" key="1">
    <source>
        <dbReference type="EMBL" id="GGI18055.1"/>
    </source>
</evidence>
<organism evidence="1 2">
    <name type="scientific">Gottfriedia solisilvae</name>
    <dbReference type="NCBI Taxonomy" id="1516104"/>
    <lineage>
        <taxon>Bacteria</taxon>
        <taxon>Bacillati</taxon>
        <taxon>Bacillota</taxon>
        <taxon>Bacilli</taxon>
        <taxon>Bacillales</taxon>
        <taxon>Bacillaceae</taxon>
        <taxon>Gottfriedia</taxon>
    </lineage>
</organism>
<gene>
    <name evidence="1" type="ORF">GCM10007380_41020</name>
</gene>
<evidence type="ECO:0000313" key="2">
    <source>
        <dbReference type="Proteomes" id="UP000626244"/>
    </source>
</evidence>
<dbReference type="CDD" id="cd04301">
    <property type="entry name" value="NAT_SF"/>
    <property type="match status" value="1"/>
</dbReference>
<reference evidence="2" key="1">
    <citation type="journal article" date="2019" name="Int. J. Syst. Evol. Microbiol.">
        <title>The Global Catalogue of Microorganisms (GCM) 10K type strain sequencing project: providing services to taxonomists for standard genome sequencing and annotation.</title>
        <authorList>
            <consortium name="The Broad Institute Genomics Platform"/>
            <consortium name="The Broad Institute Genome Sequencing Center for Infectious Disease"/>
            <person name="Wu L."/>
            <person name="Ma J."/>
        </authorList>
    </citation>
    <scope>NUCLEOTIDE SEQUENCE [LARGE SCALE GENOMIC DNA]</scope>
    <source>
        <strain evidence="2">CGMCC 1.14993</strain>
    </source>
</reference>